<sequence length="168" mass="19312">MNEKIIVYPISANPPTWGHADIMMRAATTFDHLYWVAATNPKKAYMFTVEERLEMMQAYVDYYKLKNVTIVSHEGTIARFAEDKKAQFLLRGLRNSSDYQMELELSVGNRGICKDIETICLFAKPHFATISSSLIRELAQLNERIDQYVMPSIAKKILHKLHGDKAIK</sequence>
<keyword evidence="7 9" id="KW-0173">Coenzyme A biosynthesis</keyword>
<evidence type="ECO:0000256" key="4">
    <source>
        <dbReference type="ARBA" id="ARBA00022741"/>
    </source>
</evidence>
<dbReference type="PANTHER" id="PTHR21342">
    <property type="entry name" value="PHOSPHOPANTETHEINE ADENYLYLTRANSFERASE"/>
    <property type="match status" value="1"/>
</dbReference>
<evidence type="ECO:0000256" key="9">
    <source>
        <dbReference type="HAMAP-Rule" id="MF_00151"/>
    </source>
</evidence>
<evidence type="ECO:0000256" key="2">
    <source>
        <dbReference type="ARBA" id="ARBA00022679"/>
    </source>
</evidence>
<comment type="caution">
    <text evidence="9">Lacks conserved residue(s) required for the propagation of feature annotation.</text>
</comment>
<comment type="subcellular location">
    <subcellularLocation>
        <location evidence="9">Cytoplasm</location>
    </subcellularLocation>
</comment>
<comment type="cofactor">
    <cofactor evidence="9">
        <name>Mg(2+)</name>
        <dbReference type="ChEBI" id="CHEBI:18420"/>
    </cofactor>
</comment>
<evidence type="ECO:0000313" key="10">
    <source>
        <dbReference type="EMBL" id="AUN97082.1"/>
    </source>
</evidence>
<comment type="similarity">
    <text evidence="9">Belongs to the bacterial CoaD family.</text>
</comment>
<evidence type="ECO:0000256" key="1">
    <source>
        <dbReference type="ARBA" id="ARBA00022490"/>
    </source>
</evidence>
<keyword evidence="6 9" id="KW-0460">Magnesium</keyword>
<feature type="binding site" evidence="9">
    <location>
        <position position="19"/>
    </location>
    <ligand>
        <name>ATP</name>
        <dbReference type="ChEBI" id="CHEBI:30616"/>
    </ligand>
</feature>
<evidence type="ECO:0000256" key="6">
    <source>
        <dbReference type="ARBA" id="ARBA00022842"/>
    </source>
</evidence>
<dbReference type="SUPFAM" id="SSF52374">
    <property type="entry name" value="Nucleotidylyl transferase"/>
    <property type="match status" value="1"/>
</dbReference>
<dbReference type="PRINTS" id="PR01020">
    <property type="entry name" value="LPSBIOSNTHSS"/>
</dbReference>
<evidence type="ECO:0000313" key="11">
    <source>
        <dbReference type="Proteomes" id="UP000235584"/>
    </source>
</evidence>
<reference evidence="10 11" key="1">
    <citation type="submission" date="2018-01" db="EMBL/GenBank/DDBJ databases">
        <title>Complete genome sequence of Bacteriovorax stolpii DSM12778.</title>
        <authorList>
            <person name="Tang B."/>
            <person name="Chang J."/>
        </authorList>
    </citation>
    <scope>NUCLEOTIDE SEQUENCE [LARGE SCALE GENOMIC DNA]</scope>
    <source>
        <strain evidence="10 11">DSM 12778</strain>
    </source>
</reference>
<feature type="binding site" evidence="9">
    <location>
        <begin position="127"/>
        <end position="133"/>
    </location>
    <ligand>
        <name>ATP</name>
        <dbReference type="ChEBI" id="CHEBI:30616"/>
    </ligand>
</feature>
<keyword evidence="11" id="KW-1185">Reference proteome</keyword>
<dbReference type="InterPro" id="IPR014729">
    <property type="entry name" value="Rossmann-like_a/b/a_fold"/>
</dbReference>
<dbReference type="GO" id="GO:0004595">
    <property type="term" value="F:pantetheine-phosphate adenylyltransferase activity"/>
    <property type="evidence" value="ECO:0007669"/>
    <property type="project" value="UniProtKB-UniRule"/>
</dbReference>
<evidence type="ECO:0000256" key="5">
    <source>
        <dbReference type="ARBA" id="ARBA00022840"/>
    </source>
</evidence>
<dbReference type="EMBL" id="CP025704">
    <property type="protein sequence ID" value="AUN97082.1"/>
    <property type="molecule type" value="Genomic_DNA"/>
</dbReference>
<dbReference type="GO" id="GO:0005524">
    <property type="term" value="F:ATP binding"/>
    <property type="evidence" value="ECO:0007669"/>
    <property type="project" value="UniProtKB-KW"/>
</dbReference>
<comment type="subunit">
    <text evidence="9">Homohexamer.</text>
</comment>
<dbReference type="OrthoDB" id="5293127at2"/>
<comment type="function">
    <text evidence="9">Reversibly transfers an adenylyl group from ATP to 4'-phosphopantetheine, yielding dephospho-CoA (dPCoA) and pyrophosphate.</text>
</comment>
<accession>A0A2K9NNL0</accession>
<comment type="pathway">
    <text evidence="9">Cofactor biosynthesis; coenzyme A biosynthesis; CoA from (R)-pantothenate: step 4/5.</text>
</comment>
<dbReference type="UniPathway" id="UPA00241">
    <property type="reaction ID" value="UER00355"/>
</dbReference>
<dbReference type="GO" id="GO:0015937">
    <property type="term" value="P:coenzyme A biosynthetic process"/>
    <property type="evidence" value="ECO:0007669"/>
    <property type="project" value="UniProtKB-UniRule"/>
</dbReference>
<feature type="binding site" evidence="9">
    <location>
        <position position="91"/>
    </location>
    <ligand>
        <name>substrate</name>
    </ligand>
</feature>
<dbReference type="Pfam" id="PF01467">
    <property type="entry name" value="CTP_transf_like"/>
    <property type="match status" value="1"/>
</dbReference>
<feature type="site" description="Transition state stabilizer" evidence="9">
    <location>
        <position position="19"/>
    </location>
</feature>
<name>A0A2K9NNL0_BACTC</name>
<evidence type="ECO:0000256" key="3">
    <source>
        <dbReference type="ARBA" id="ARBA00022695"/>
    </source>
</evidence>
<dbReference type="NCBIfam" id="TIGR00125">
    <property type="entry name" value="cyt_tran_rel"/>
    <property type="match status" value="1"/>
</dbReference>
<dbReference type="PANTHER" id="PTHR21342:SF1">
    <property type="entry name" value="PHOSPHOPANTETHEINE ADENYLYLTRANSFERASE"/>
    <property type="match status" value="1"/>
</dbReference>
<dbReference type="InterPro" id="IPR004821">
    <property type="entry name" value="Cyt_trans-like"/>
</dbReference>
<keyword evidence="4 9" id="KW-0547">Nucleotide-binding</keyword>
<dbReference type="HAMAP" id="MF_00151">
    <property type="entry name" value="PPAT_bact"/>
    <property type="match status" value="1"/>
</dbReference>
<keyword evidence="2 9" id="KW-0808">Transferase</keyword>
<dbReference type="Proteomes" id="UP000235584">
    <property type="component" value="Chromosome"/>
</dbReference>
<dbReference type="AlphaFoldDB" id="A0A2K9NNL0"/>
<feature type="binding site" evidence="9">
    <location>
        <position position="11"/>
    </location>
    <ligand>
        <name>substrate</name>
    </ligand>
</feature>
<dbReference type="NCBIfam" id="TIGR01510">
    <property type="entry name" value="coaD_prev_kdtB"/>
    <property type="match status" value="1"/>
</dbReference>
<dbReference type="RefSeq" id="WP_102242377.1">
    <property type="nucleotide sequence ID" value="NZ_CP025704.1"/>
</dbReference>
<proteinExistence type="inferred from homology"/>
<organism evidence="10 11">
    <name type="scientific">Bacteriovorax stolpii</name>
    <name type="common">Bdellovibrio stolpii</name>
    <dbReference type="NCBI Taxonomy" id="960"/>
    <lineage>
        <taxon>Bacteria</taxon>
        <taxon>Pseudomonadati</taxon>
        <taxon>Bdellovibrionota</taxon>
        <taxon>Bacteriovoracia</taxon>
        <taxon>Bacteriovoracales</taxon>
        <taxon>Bacteriovoracaceae</taxon>
        <taxon>Bacteriovorax</taxon>
    </lineage>
</organism>
<keyword evidence="3 9" id="KW-0548">Nucleotidyltransferase</keyword>
<dbReference type="KEGG" id="bsto:C0V70_02955"/>
<gene>
    <name evidence="9 10" type="primary">coaD</name>
    <name evidence="10" type="ORF">C0V70_02955</name>
</gene>
<dbReference type="InterPro" id="IPR001980">
    <property type="entry name" value="PPAT"/>
</dbReference>
<dbReference type="GO" id="GO:0005737">
    <property type="term" value="C:cytoplasm"/>
    <property type="evidence" value="ECO:0007669"/>
    <property type="project" value="UniProtKB-SubCell"/>
</dbReference>
<comment type="catalytic activity">
    <reaction evidence="8 9">
        <text>(R)-4'-phosphopantetheine + ATP + H(+) = 3'-dephospho-CoA + diphosphate</text>
        <dbReference type="Rhea" id="RHEA:19801"/>
        <dbReference type="ChEBI" id="CHEBI:15378"/>
        <dbReference type="ChEBI" id="CHEBI:30616"/>
        <dbReference type="ChEBI" id="CHEBI:33019"/>
        <dbReference type="ChEBI" id="CHEBI:57328"/>
        <dbReference type="ChEBI" id="CHEBI:61723"/>
        <dbReference type="EC" id="2.7.7.3"/>
    </reaction>
</comment>
<evidence type="ECO:0000256" key="8">
    <source>
        <dbReference type="ARBA" id="ARBA00029346"/>
    </source>
</evidence>
<feature type="binding site" evidence="9">
    <location>
        <position position="77"/>
    </location>
    <ligand>
        <name>substrate</name>
    </ligand>
</feature>
<dbReference type="Gene3D" id="3.40.50.620">
    <property type="entry name" value="HUPs"/>
    <property type="match status" value="1"/>
</dbReference>
<dbReference type="EC" id="2.7.7.3" evidence="9"/>
<feature type="binding site" evidence="9">
    <location>
        <position position="102"/>
    </location>
    <ligand>
        <name>ATP</name>
        <dbReference type="ChEBI" id="CHEBI:30616"/>
    </ligand>
</feature>
<feature type="binding site" evidence="9">
    <location>
        <begin position="92"/>
        <end position="94"/>
    </location>
    <ligand>
        <name>ATP</name>
        <dbReference type="ChEBI" id="CHEBI:30616"/>
    </ligand>
</feature>
<keyword evidence="1 9" id="KW-0963">Cytoplasm</keyword>
<feature type="binding site" evidence="9">
    <location>
        <position position="43"/>
    </location>
    <ligand>
        <name>substrate</name>
    </ligand>
</feature>
<evidence type="ECO:0000256" key="7">
    <source>
        <dbReference type="ARBA" id="ARBA00022993"/>
    </source>
</evidence>
<protein>
    <recommendedName>
        <fullName evidence="9">Phosphopantetheine adenylyltransferase</fullName>
        <ecNumber evidence="9">2.7.7.3</ecNumber>
    </recommendedName>
    <alternativeName>
        <fullName evidence="9">Dephospho-CoA pyrophosphorylase</fullName>
    </alternativeName>
    <alternativeName>
        <fullName evidence="9">Pantetheine-phosphate adenylyltransferase</fullName>
        <shortName evidence="9">PPAT</shortName>
    </alternativeName>
</protein>
<keyword evidence="5 9" id="KW-0067">ATP-binding</keyword>